<feature type="compositionally biased region" description="Acidic residues" evidence="1">
    <location>
        <begin position="496"/>
        <end position="515"/>
    </location>
</feature>
<proteinExistence type="predicted"/>
<evidence type="ECO:0000313" key="2">
    <source>
        <dbReference type="EMBL" id="OLQ00711.1"/>
    </source>
</evidence>
<evidence type="ECO:0000313" key="3">
    <source>
        <dbReference type="Proteomes" id="UP000186817"/>
    </source>
</evidence>
<accession>A0A1Q9DZW6</accession>
<gene>
    <name evidence="2" type="ORF">AK812_SmicGene16606</name>
</gene>
<feature type="compositionally biased region" description="Acidic residues" evidence="1">
    <location>
        <begin position="474"/>
        <end position="488"/>
    </location>
</feature>
<feature type="compositionally biased region" description="Basic and acidic residues" evidence="1">
    <location>
        <begin position="462"/>
        <end position="473"/>
    </location>
</feature>
<feature type="region of interest" description="Disordered" evidence="1">
    <location>
        <begin position="454"/>
        <end position="532"/>
    </location>
</feature>
<feature type="compositionally biased region" description="Basic and acidic residues" evidence="1">
    <location>
        <begin position="1547"/>
        <end position="1560"/>
    </location>
</feature>
<feature type="region of interest" description="Disordered" evidence="1">
    <location>
        <begin position="255"/>
        <end position="297"/>
    </location>
</feature>
<dbReference type="OrthoDB" id="437355at2759"/>
<comment type="caution">
    <text evidence="2">The sequence shown here is derived from an EMBL/GenBank/DDBJ whole genome shotgun (WGS) entry which is preliminary data.</text>
</comment>
<feature type="compositionally biased region" description="Acidic residues" evidence="1">
    <location>
        <begin position="1561"/>
        <end position="1575"/>
    </location>
</feature>
<feature type="region of interest" description="Disordered" evidence="1">
    <location>
        <begin position="716"/>
        <end position="738"/>
    </location>
</feature>
<dbReference type="Proteomes" id="UP000186817">
    <property type="component" value="Unassembled WGS sequence"/>
</dbReference>
<feature type="compositionally biased region" description="Basic and acidic residues" evidence="1">
    <location>
        <begin position="716"/>
        <end position="725"/>
    </location>
</feature>
<name>A0A1Q9DZW6_SYMMI</name>
<protein>
    <submittedName>
        <fullName evidence="2">Uncharacterized protein</fullName>
    </submittedName>
</protein>
<feature type="compositionally biased region" description="Basic and acidic residues" evidence="1">
    <location>
        <begin position="277"/>
        <end position="287"/>
    </location>
</feature>
<dbReference type="EMBL" id="LSRX01000319">
    <property type="protein sequence ID" value="OLQ00711.1"/>
    <property type="molecule type" value="Genomic_DNA"/>
</dbReference>
<organism evidence="2 3">
    <name type="scientific">Symbiodinium microadriaticum</name>
    <name type="common">Dinoflagellate</name>
    <name type="synonym">Zooxanthella microadriatica</name>
    <dbReference type="NCBI Taxonomy" id="2951"/>
    <lineage>
        <taxon>Eukaryota</taxon>
        <taxon>Sar</taxon>
        <taxon>Alveolata</taxon>
        <taxon>Dinophyceae</taxon>
        <taxon>Suessiales</taxon>
        <taxon>Symbiodiniaceae</taxon>
        <taxon>Symbiodinium</taxon>
    </lineage>
</organism>
<sequence length="1644" mass="184418">MFSASFRARVEKDIPWVLEAGYDHDEPSGKMRRERFIYMLEFGHQLLARAIEREGVATGFIEGLDMGESLDTQAGMQMVSRILPGGLLFMAPFRGQTSTAGVKEVFLSELMLLCHFIRVRVIFSMPLNIAACFEKQACLQEAAEGLKYVKASFVNAAFASSKQFRSSLANTRKKALVGMPTYFEDLDECFLVNKIDIDPIRDGRKRDLTFEAEDFYVTRTHSTRSLPSAPTAADLEAEDPARNFMLQTARRSLDEVLAGSSKDADKGKDKKGKKKDIKKDKKSKQLERLQPGRRTSSVASCDVDDAAALLGLSKKDLVRPGECMRLDDLGTKQMAMVLSGVTDMLPPSEIYETGGEETLLMDRCKMAGKGRKNKGEVLKFSFEDTSPDTRMPFCAPVCGRAPANIPLGNAKSLNDCSAFVRNLYRKHTRKTGKDNVEKILGNTLQKLREAATQDLNNQLKGTGKESKKEVKEEKEEDEEKEAKEEEADSQQSADEGSPEPEPEKAEDDDDDDDVFQGEFSRKEKKKPCATEGGLEGVATNAKALLDKFEAGLTATFPKELSQTDMTNWIRMLDKECLYTLDDMQAALKMDGTLSQNLNVGKYYYNKMSIKAKSVFSAWAQSIGTSNGSMAAMEWLRERLKQLSECEDESARAEIQKRLQQKITFVDVHLQEGKGLGDLNIDKVSWEDAISNHRSAAAMQLVPLRPRIFEEKAIVADSPAQRHQEEASPETPSPGHDYSSTEVFYLRTEKPLRGVLQLHKVPEKARLQGYRYLLRAEEIWGMAKRAQHFTNWCTKLQDGLGLDVAEAWKVDVDVHMVRKASYKGRLKISRGYVTLESWRSFLDFSGLQQWQNCKLLAKEEQDVDTGIPLATAAWFILRQPHQEMLQIEAAEENASSIVPGMVASSGAIASLGPSLQLIGSSPEALANMDVKSLAVLCDASPKAKMVWLPVFAVPGLVSMGTLQRLSTQELKALANVLSHVNISLDDCFPTHPLIPAKETETRVIYKQDSKSLAYLHDRETGESRWDVPVKTDHLRLVVCPDQGGMTTLCGWLFRAKKSPWNTSGFGCTLAEAKPDDVLMEMFQHDILKENDMEETSDSQLNFTRVMDILGKVCKWCAWAHTSKRFQMTASLLLILWAAMEVGKNPFKILETEAAGNQKSFDKTVDLCVKALTNEESYGIFRVARNVLEPFRELCLELVLRLKFRRCSTYESILKEGFGLYLSTVHEMMQYTLYLRSSPHCAAALVSEKEADDGKTKQSILKRMQAEWQAVLSMESKPASAVILAASCHHTRYQHYRELMSCLEKHEFVMTTECKQVASAWNPSFCQSASLESMFGEMSDAVKRAGRSDCGSLPNLHAVGVRSLFRRVCKHDGSPQALELQKEAVRLKQLPYRFTGSLPQQQDDETRVPCRSRDDWWDPLLEGMSTPALTLDIGRALIQQLRFDYDDVILYGYSLHMCDKALEDKCGSSLLFRRGFQEFSLLCYLVQSQEILQTSSASLSELLHKSDVQMPKNSTKNQKIRRLLSLQAVKQACGEARLLRLLAKLDEQDEKRKRKQESKDEELQQPEGDIDWEELNDDPATAACRELLSRLDEEEEQEDAAGNAEARPADGIPEDANRASRAMLSNSTASLPEKLVAEQIIAQSVL</sequence>
<keyword evidence="3" id="KW-1185">Reference proteome</keyword>
<evidence type="ECO:0000256" key="1">
    <source>
        <dbReference type="SAM" id="MobiDB-lite"/>
    </source>
</evidence>
<reference evidence="2 3" key="1">
    <citation type="submission" date="2016-02" db="EMBL/GenBank/DDBJ databases">
        <title>Genome analysis of coral dinoflagellate symbionts highlights evolutionary adaptations to a symbiotic lifestyle.</title>
        <authorList>
            <person name="Aranda M."/>
            <person name="Li Y."/>
            <person name="Liew Y.J."/>
            <person name="Baumgarten S."/>
            <person name="Simakov O."/>
            <person name="Wilson M."/>
            <person name="Piel J."/>
            <person name="Ashoor H."/>
            <person name="Bougouffa S."/>
            <person name="Bajic V.B."/>
            <person name="Ryu T."/>
            <person name="Ravasi T."/>
            <person name="Bayer T."/>
            <person name="Micklem G."/>
            <person name="Kim H."/>
            <person name="Bhak J."/>
            <person name="Lajeunesse T.C."/>
            <person name="Voolstra C.R."/>
        </authorList>
    </citation>
    <scope>NUCLEOTIDE SEQUENCE [LARGE SCALE GENOMIC DNA]</scope>
    <source>
        <strain evidence="2 3">CCMP2467</strain>
    </source>
</reference>
<feature type="region of interest" description="Disordered" evidence="1">
    <location>
        <begin position="1547"/>
        <end position="1628"/>
    </location>
</feature>